<gene>
    <name evidence="2" type="ORF">PPIS_b0732</name>
</gene>
<keyword evidence="3" id="KW-1185">Reference proteome</keyword>
<evidence type="ECO:0008006" key="4">
    <source>
        <dbReference type="Google" id="ProtNLM"/>
    </source>
</evidence>
<name>A0ABM6NMI0_PSEO7</name>
<evidence type="ECO:0000256" key="1">
    <source>
        <dbReference type="SAM" id="SignalP"/>
    </source>
</evidence>
<accession>A0ABM6NMI0</accession>
<sequence>MKKFSNLVLVALVALVSVLPLSSCVANATQSEGQLILSYSDGRAASKGIAQVNKVLRRVGVRVSTVNIPEEARPILEVSKKRAINEQESMQLLSLFSLHRGELLNEIKQAGRQPEMHRGGFLSTSEIGVAPYPKIYDMKAMSSEVKSYLQEKFGKLHVNSAENGVGIDEVMTIVSGGPWTWFFLLPDNVIGKLTLGQVSNHSNAWRISYPGLVPHGGFLDSEYGLVVAYAHGPKNFVMRYEDPSVVGAELLGTNAWIDFTSETPTLLD</sequence>
<feature type="chain" id="PRO_5046529648" description="Lipoprotein" evidence="1">
    <location>
        <begin position="29"/>
        <end position="268"/>
    </location>
</feature>
<reference evidence="2 3" key="1">
    <citation type="submission" date="2015-06" db="EMBL/GenBank/DDBJ databases">
        <authorList>
            <person name="Xie B.-B."/>
            <person name="Rong J.-C."/>
            <person name="Qin Q.-L."/>
            <person name="Zhang Y.-Z."/>
        </authorList>
    </citation>
    <scope>NUCLEOTIDE SEQUENCE [LARGE SCALE GENOMIC DNA]</scope>
    <source>
        <strain evidence="2 3">JCM 20779</strain>
    </source>
</reference>
<evidence type="ECO:0000313" key="2">
    <source>
        <dbReference type="EMBL" id="ATD09835.1"/>
    </source>
</evidence>
<evidence type="ECO:0000313" key="3">
    <source>
        <dbReference type="Proteomes" id="UP000016521"/>
    </source>
</evidence>
<dbReference type="EMBL" id="CP011925">
    <property type="protein sequence ID" value="ATD09835.1"/>
    <property type="molecule type" value="Genomic_DNA"/>
</dbReference>
<keyword evidence="1" id="KW-0732">Signal</keyword>
<dbReference type="RefSeq" id="WP_010377887.1">
    <property type="nucleotide sequence ID" value="NZ_CP011925.1"/>
</dbReference>
<feature type="signal peptide" evidence="1">
    <location>
        <begin position="1"/>
        <end position="28"/>
    </location>
</feature>
<proteinExistence type="predicted"/>
<protein>
    <recommendedName>
        <fullName evidence="4">Lipoprotein</fullName>
    </recommendedName>
</protein>
<dbReference type="Proteomes" id="UP000016521">
    <property type="component" value="Chromosome II"/>
</dbReference>
<organism evidence="2 3">
    <name type="scientific">Pseudoalteromonas piscicida</name>
    <dbReference type="NCBI Taxonomy" id="43662"/>
    <lineage>
        <taxon>Bacteria</taxon>
        <taxon>Pseudomonadati</taxon>
        <taxon>Pseudomonadota</taxon>
        <taxon>Gammaproteobacteria</taxon>
        <taxon>Alteromonadales</taxon>
        <taxon>Pseudoalteromonadaceae</taxon>
        <taxon>Pseudoalteromonas</taxon>
    </lineage>
</organism>